<dbReference type="Gene3D" id="3.30.70.3460">
    <property type="match status" value="1"/>
</dbReference>
<dbReference type="InterPro" id="IPR036390">
    <property type="entry name" value="WH_DNA-bd_sf"/>
</dbReference>
<dbReference type="SUPFAM" id="SSF46785">
    <property type="entry name" value="Winged helix' DNA-binding domain"/>
    <property type="match status" value="1"/>
</dbReference>
<dbReference type="FunCoup" id="B2A1H3">
    <property type="interactions" value="98"/>
</dbReference>
<evidence type="ECO:0000256" key="1">
    <source>
        <dbReference type="ARBA" id="ARBA00023239"/>
    </source>
</evidence>
<dbReference type="Pfam" id="PF22451">
    <property type="entry name" value="NirdL-like_HTH"/>
    <property type="match status" value="1"/>
</dbReference>
<name>B2A1H3_NATTJ</name>
<keyword evidence="10" id="KW-1185">Reference proteome</keyword>
<dbReference type="KEGG" id="nth:Nther_1130"/>
<dbReference type="OrthoDB" id="9806536at2"/>
<evidence type="ECO:0000256" key="6">
    <source>
        <dbReference type="SAM" id="MobiDB-lite"/>
    </source>
</evidence>
<comment type="catalytic activity">
    <reaction evidence="5">
        <text>siroheme + 2 H(+) = 12,18-didecarboxysiroheme + 2 CO2</text>
        <dbReference type="Rhea" id="RHEA:19093"/>
        <dbReference type="ChEBI" id="CHEBI:15378"/>
        <dbReference type="ChEBI" id="CHEBI:16526"/>
        <dbReference type="ChEBI" id="CHEBI:60052"/>
        <dbReference type="ChEBI" id="CHEBI:140497"/>
        <dbReference type="EC" id="4.1.1.111"/>
    </reaction>
</comment>
<feature type="domain" description="Siroheme decarboxylase NirL-like HTH" evidence="8">
    <location>
        <begin position="28"/>
        <end position="73"/>
    </location>
</feature>
<protein>
    <recommendedName>
        <fullName evidence="4">siroheme decarboxylase</fullName>
        <ecNumber evidence="4">4.1.1.111</ecNumber>
    </recommendedName>
</protein>
<evidence type="ECO:0000256" key="5">
    <source>
        <dbReference type="ARBA" id="ARBA00048470"/>
    </source>
</evidence>
<keyword evidence="1" id="KW-0456">Lyase</keyword>
<evidence type="ECO:0000313" key="9">
    <source>
        <dbReference type="EMBL" id="ACB84713.1"/>
    </source>
</evidence>
<evidence type="ECO:0000256" key="2">
    <source>
        <dbReference type="ARBA" id="ARBA00023444"/>
    </source>
</evidence>
<reference evidence="9 10" key="1">
    <citation type="submission" date="2008-04" db="EMBL/GenBank/DDBJ databases">
        <title>Complete sequence of chromosome of Natranaerobius thermophilus JW/NM-WN-LF.</title>
        <authorList>
            <consortium name="US DOE Joint Genome Institute"/>
            <person name="Copeland A."/>
            <person name="Lucas S."/>
            <person name="Lapidus A."/>
            <person name="Glavina del Rio T."/>
            <person name="Dalin E."/>
            <person name="Tice H."/>
            <person name="Bruce D."/>
            <person name="Goodwin L."/>
            <person name="Pitluck S."/>
            <person name="Chertkov O."/>
            <person name="Brettin T."/>
            <person name="Detter J.C."/>
            <person name="Han C."/>
            <person name="Kuske C.R."/>
            <person name="Schmutz J."/>
            <person name="Larimer F."/>
            <person name="Land M."/>
            <person name="Hauser L."/>
            <person name="Kyrpides N."/>
            <person name="Lykidis A."/>
            <person name="Mesbah N.M."/>
            <person name="Wiegel J."/>
        </authorList>
    </citation>
    <scope>NUCLEOTIDE SEQUENCE [LARGE SCALE GENOMIC DNA]</scope>
    <source>
        <strain evidence="10">ATCC BAA-1301 / DSM 18059 / JW/NM-WN-LF</strain>
    </source>
</reference>
<comment type="pathway">
    <text evidence="2">Porphyrin-containing compound metabolism.</text>
</comment>
<feature type="domain" description="Siroheme decarboxylase AsnC-like ligand binding" evidence="7">
    <location>
        <begin position="83"/>
        <end position="168"/>
    </location>
</feature>
<dbReference type="EC" id="4.1.1.111" evidence="4"/>
<reference evidence="9 10" key="2">
    <citation type="journal article" date="2011" name="J. Bacteriol.">
        <title>Complete genome sequence of the anaerobic, halophilic alkalithermophile Natranaerobius thermophilus JW/NM-WN-LF.</title>
        <authorList>
            <person name="Zhao B."/>
            <person name="Mesbah N.M."/>
            <person name="Dalin E."/>
            <person name="Goodwin L."/>
            <person name="Nolan M."/>
            <person name="Pitluck S."/>
            <person name="Chertkov O."/>
            <person name="Brettin T.S."/>
            <person name="Han J."/>
            <person name="Larimer F.W."/>
            <person name="Land M.L."/>
            <person name="Hauser L."/>
            <person name="Kyrpides N."/>
            <person name="Wiegel J."/>
        </authorList>
    </citation>
    <scope>NUCLEOTIDE SEQUENCE [LARGE SCALE GENOMIC DNA]</scope>
    <source>
        <strain evidence="10">ATCC BAA-1301 / DSM 18059 / JW/NM-WN-LF</strain>
    </source>
</reference>
<comment type="similarity">
    <text evidence="3">Belongs to the Ahb/Nir family.</text>
</comment>
<dbReference type="eggNOG" id="COG1522">
    <property type="taxonomic scope" value="Bacteria"/>
</dbReference>
<dbReference type="InterPro" id="IPR050684">
    <property type="entry name" value="HTH-Siroheme_Decarb"/>
</dbReference>
<dbReference type="EMBL" id="CP001034">
    <property type="protein sequence ID" value="ACB84713.1"/>
    <property type="molecule type" value="Genomic_DNA"/>
</dbReference>
<dbReference type="STRING" id="457570.Nther_1130"/>
<dbReference type="AlphaFoldDB" id="B2A1H3"/>
<dbReference type="GO" id="GO:0016829">
    <property type="term" value="F:lyase activity"/>
    <property type="evidence" value="ECO:0007669"/>
    <property type="project" value="UniProtKB-KW"/>
</dbReference>
<evidence type="ECO:0000256" key="3">
    <source>
        <dbReference type="ARBA" id="ARBA00023457"/>
    </source>
</evidence>
<dbReference type="RefSeq" id="WP_012447588.1">
    <property type="nucleotide sequence ID" value="NC_010718.1"/>
</dbReference>
<accession>B2A1H3</accession>
<dbReference type="HOGENOM" id="CLU_112007_0_1_9"/>
<gene>
    <name evidence="9" type="ordered locus">Nther_1130</name>
</gene>
<dbReference type="InterPro" id="IPR053953">
    <property type="entry name" value="NirdL-like_HTH"/>
</dbReference>
<evidence type="ECO:0000313" key="10">
    <source>
        <dbReference type="Proteomes" id="UP000001683"/>
    </source>
</evidence>
<evidence type="ECO:0000259" key="8">
    <source>
        <dbReference type="Pfam" id="PF22451"/>
    </source>
</evidence>
<evidence type="ECO:0000256" key="4">
    <source>
        <dbReference type="ARBA" id="ARBA00023471"/>
    </source>
</evidence>
<dbReference type="InParanoid" id="B2A1H3"/>
<proteinExistence type="inferred from homology"/>
<sequence>MKKTPNLSDNDQINSQDQNPNKLTNLQKQIVTQLQGDLPSSKQPYRDIANQLGISEEKLLAEIKNMKEQGLLRRIGGIIKHRQAGFKANAMVAWEVPNNQVEQVGNQMARFQEASHVYLRPTYPDWPYNLFTMIHAETRDECEKIAREMSRITGIENYELLYSTKEYKKTSMTYFN</sequence>
<evidence type="ECO:0000259" key="7">
    <source>
        <dbReference type="Pfam" id="PF17805"/>
    </source>
</evidence>
<feature type="region of interest" description="Disordered" evidence="6">
    <location>
        <begin position="1"/>
        <end position="21"/>
    </location>
</feature>
<organism evidence="9 10">
    <name type="scientific">Natranaerobius thermophilus (strain ATCC BAA-1301 / DSM 18059 / JW/NM-WN-LF)</name>
    <dbReference type="NCBI Taxonomy" id="457570"/>
    <lineage>
        <taxon>Bacteria</taxon>
        <taxon>Bacillati</taxon>
        <taxon>Bacillota</taxon>
        <taxon>Clostridia</taxon>
        <taxon>Natranaerobiales</taxon>
        <taxon>Natranaerobiaceae</taxon>
        <taxon>Natranaerobius</taxon>
    </lineage>
</organism>
<dbReference type="Pfam" id="PF17805">
    <property type="entry name" value="AsnC_trans_reg2"/>
    <property type="match status" value="1"/>
</dbReference>
<dbReference type="Proteomes" id="UP000001683">
    <property type="component" value="Chromosome"/>
</dbReference>
<dbReference type="InterPro" id="IPR040523">
    <property type="entry name" value="AsnC_trans_reg2"/>
</dbReference>
<dbReference type="PANTHER" id="PTHR43413:SF1">
    <property type="entry name" value="SIROHEME DECARBOXYLASE NIRL SUBUNIT"/>
    <property type="match status" value="1"/>
</dbReference>
<dbReference type="PANTHER" id="PTHR43413">
    <property type="entry name" value="TRANSCRIPTIONAL REGULATOR, ASNC FAMILY"/>
    <property type="match status" value="1"/>
</dbReference>